<evidence type="ECO:0000313" key="3">
    <source>
        <dbReference type="Proteomes" id="UP000000503"/>
    </source>
</evidence>
<keyword evidence="1" id="KW-0732">Signal</keyword>
<gene>
    <name evidence="2" type="ordered locus">Spica_2799</name>
</gene>
<dbReference type="HOGENOM" id="CLU_1299266_0_0_12"/>
<name>F8F2B2_GRAC1</name>
<keyword evidence="3" id="KW-1185">Reference proteome</keyword>
<accession>F8F2B2</accession>
<dbReference type="AlphaFoldDB" id="F8F2B2"/>
<evidence type="ECO:0000256" key="1">
    <source>
        <dbReference type="SAM" id="SignalP"/>
    </source>
</evidence>
<sequence>MKNKTFFLLILAMTLLLSSCIEITQHIRLENNTIINNTRIVIQKALLTMAQSYGNDSDLSSLEFNDETIYQISEQIPKENFVSIKKVNNELENGLEITVRYPRTKRPTVQNDDVAPIFYPYLKNKTLVVEFNNMSSTNIDENNQMVSAILSGFKYRLFIDSSVLSSPKKATLYTKDEETTYTMPLINYSNFTLVEISMAYLLSGQSLRLVIE</sequence>
<dbReference type="STRING" id="744872.Spica_2799"/>
<feature type="signal peptide" evidence="1">
    <location>
        <begin position="1"/>
        <end position="23"/>
    </location>
</feature>
<feature type="chain" id="PRO_5003376527" description="Lipoprotein" evidence="1">
    <location>
        <begin position="24"/>
        <end position="212"/>
    </location>
</feature>
<dbReference type="EMBL" id="CP002868">
    <property type="protein sequence ID" value="AEJ20894.1"/>
    <property type="molecule type" value="Genomic_DNA"/>
</dbReference>
<dbReference type="PROSITE" id="PS51257">
    <property type="entry name" value="PROKAR_LIPOPROTEIN"/>
    <property type="match status" value="1"/>
</dbReference>
<dbReference type="KEGG" id="scd:Spica_2799"/>
<evidence type="ECO:0000313" key="2">
    <source>
        <dbReference type="EMBL" id="AEJ20894.1"/>
    </source>
</evidence>
<evidence type="ECO:0008006" key="4">
    <source>
        <dbReference type="Google" id="ProtNLM"/>
    </source>
</evidence>
<dbReference type="RefSeq" id="WP_013970172.1">
    <property type="nucleotide sequence ID" value="NC_015732.1"/>
</dbReference>
<proteinExistence type="predicted"/>
<organism evidence="2 3">
    <name type="scientific">Gracilinema caldarium (strain ATCC 51460 / DSM 7334 / H1)</name>
    <name type="common">Treponema caldarium</name>
    <dbReference type="NCBI Taxonomy" id="744872"/>
    <lineage>
        <taxon>Bacteria</taxon>
        <taxon>Pseudomonadati</taxon>
        <taxon>Spirochaetota</taxon>
        <taxon>Spirochaetia</taxon>
        <taxon>Spirochaetales</taxon>
        <taxon>Breznakiellaceae</taxon>
        <taxon>Gracilinema</taxon>
    </lineage>
</organism>
<protein>
    <recommendedName>
        <fullName evidence="4">Lipoprotein</fullName>
    </recommendedName>
</protein>
<dbReference type="Proteomes" id="UP000000503">
    <property type="component" value="Chromosome"/>
</dbReference>
<reference evidence="3" key="1">
    <citation type="journal article" date="2013" name="Stand. Genomic Sci.">
        <title>Genome sequence of the thermophilic fresh-water bacterium Spirochaeta caldaria type strain (H1(T)), reclassification of Spirochaeta caldaria, Spirochaeta stenostrepta, and Spirochaeta zuelzerae in the genus Treponema as Treponema caldaria comb. nov., Treponema stenostrepta comb. nov., and Treponema zuelzerae comb. nov., and emendation of the genus Treponema.</title>
        <authorList>
            <person name="Abt B."/>
            <person name="Goker M."/>
            <person name="Scheuner C."/>
            <person name="Han C."/>
            <person name="Lu M."/>
            <person name="Misra M."/>
            <person name="Lapidus A."/>
            <person name="Nolan M."/>
            <person name="Lucas S."/>
            <person name="Hammon N."/>
            <person name="Deshpande S."/>
            <person name="Cheng J.F."/>
            <person name="Tapia R."/>
            <person name="Goodwin L.A."/>
            <person name="Pitluck S."/>
            <person name="Liolios K."/>
            <person name="Pagani I."/>
            <person name="Ivanova N."/>
            <person name="Mavromatis K."/>
            <person name="Mikhailova N."/>
            <person name="Huntemann M."/>
            <person name="Pati A."/>
            <person name="Chen A."/>
            <person name="Palaniappan K."/>
            <person name="Land M."/>
            <person name="Hauser L."/>
            <person name="Jeffries C.D."/>
            <person name="Rohde M."/>
            <person name="Spring S."/>
            <person name="Gronow S."/>
            <person name="Detter J.C."/>
            <person name="Bristow J."/>
            <person name="Eisen J.A."/>
            <person name="Markowitz V."/>
            <person name="Hugenholtz P."/>
            <person name="Kyrpides N.C."/>
            <person name="Woyke T."/>
            <person name="Klenk H.P."/>
        </authorList>
    </citation>
    <scope>NUCLEOTIDE SEQUENCE</scope>
    <source>
        <strain evidence="3">ATCC 51460 / DSM 7334 / H1</strain>
    </source>
</reference>